<proteinExistence type="inferred from homology"/>
<evidence type="ECO:0000256" key="6">
    <source>
        <dbReference type="ARBA" id="ARBA00022614"/>
    </source>
</evidence>
<dbReference type="PROSITE" id="PS50245">
    <property type="entry name" value="CAP_GLY_2"/>
    <property type="match status" value="1"/>
</dbReference>
<dbReference type="SMART" id="SM01052">
    <property type="entry name" value="CAP_GLY"/>
    <property type="match status" value="1"/>
</dbReference>
<evidence type="ECO:0000256" key="7">
    <source>
        <dbReference type="ARBA" id="ARBA00022737"/>
    </source>
</evidence>
<keyword evidence="10" id="KW-0206">Cytoskeleton</keyword>
<dbReference type="CDD" id="cd17044">
    <property type="entry name" value="Ubl_TBCE"/>
    <property type="match status" value="1"/>
</dbReference>
<dbReference type="PROSITE" id="PS51450">
    <property type="entry name" value="LRR"/>
    <property type="match status" value="1"/>
</dbReference>
<dbReference type="GeneTree" id="ENSGT00530000063405"/>
<dbReference type="GO" id="GO:0005856">
    <property type="term" value="C:cytoskeleton"/>
    <property type="evidence" value="ECO:0007669"/>
    <property type="project" value="UniProtKB-SubCell"/>
</dbReference>
<evidence type="ECO:0000256" key="9">
    <source>
        <dbReference type="ARBA" id="ARBA00023186"/>
    </source>
</evidence>
<dbReference type="Gene3D" id="3.80.10.10">
    <property type="entry name" value="Ribonuclease Inhibitor"/>
    <property type="match status" value="2"/>
</dbReference>
<evidence type="ECO:0000256" key="8">
    <source>
        <dbReference type="ARBA" id="ARBA00022990"/>
    </source>
</evidence>
<feature type="domain" description="CAP-Gly" evidence="14">
    <location>
        <begin position="27"/>
        <end position="71"/>
    </location>
</feature>
<dbReference type="InterPro" id="IPR001611">
    <property type="entry name" value="Leu-rich_rpt"/>
</dbReference>
<comment type="subunit">
    <text evidence="13">Supercomplex made of cofactors A to E. Cofactors A and D function by capturing and stabilizing tubulin in a quasi-native conformation. Cofactor E binds to the cofactor D-tubulin complex; interaction with cofactor C then causes the release of tubulin polypeptides that are committed to the native state. Cofactors B and E can form a heterodimer which binds to alpha-tubulin and enhances their ability to dissociate tubulin heterodimers. Interacts with TBCD.</text>
</comment>
<evidence type="ECO:0000256" key="11">
    <source>
        <dbReference type="ARBA" id="ARBA00030180"/>
    </source>
</evidence>
<dbReference type="InterPro" id="IPR029071">
    <property type="entry name" value="Ubiquitin-like_domsf"/>
</dbReference>
<dbReference type="Proteomes" id="UP000694540">
    <property type="component" value="Unplaced"/>
</dbReference>
<evidence type="ECO:0000256" key="1">
    <source>
        <dbReference type="ARBA" id="ARBA00004245"/>
    </source>
</evidence>
<dbReference type="Gene3D" id="3.10.20.90">
    <property type="entry name" value="Phosphatidylinositol 3-kinase Catalytic Subunit, Chain A, domain 1"/>
    <property type="match status" value="1"/>
</dbReference>
<keyword evidence="4" id="KW-0963">Cytoplasm</keyword>
<reference evidence="15" key="2">
    <citation type="submission" date="2025-09" db="UniProtKB">
        <authorList>
            <consortium name="Ensembl"/>
        </authorList>
    </citation>
    <scope>IDENTIFICATION</scope>
</reference>
<dbReference type="FunFam" id="3.10.20.90:FF:000173">
    <property type="entry name" value="Tubulin-specific chaperone E"/>
    <property type="match status" value="1"/>
</dbReference>
<evidence type="ECO:0000256" key="12">
    <source>
        <dbReference type="ARBA" id="ARBA00045331"/>
    </source>
</evidence>
<dbReference type="PROSITE" id="PS00845">
    <property type="entry name" value="CAP_GLY_1"/>
    <property type="match status" value="1"/>
</dbReference>
<dbReference type="Pfam" id="PF01302">
    <property type="entry name" value="CAP_GLY"/>
    <property type="match status" value="1"/>
</dbReference>
<dbReference type="SUPFAM" id="SSF54236">
    <property type="entry name" value="Ubiquitin-like"/>
    <property type="match status" value="1"/>
</dbReference>
<gene>
    <name evidence="15" type="primary">TBCE</name>
</gene>
<dbReference type="Ensembl" id="ENSCWAT00000026316.1">
    <property type="protein sequence ID" value="ENSCWAP00000024279.1"/>
    <property type="gene ID" value="ENSCWAG00000018356.1"/>
</dbReference>
<dbReference type="SUPFAM" id="SSF74924">
    <property type="entry name" value="Cap-Gly domain"/>
    <property type="match status" value="1"/>
</dbReference>
<reference evidence="15" key="1">
    <citation type="submission" date="2025-08" db="UniProtKB">
        <authorList>
            <consortium name="Ensembl"/>
        </authorList>
    </citation>
    <scope>IDENTIFICATION</scope>
</reference>
<dbReference type="InterPro" id="IPR036859">
    <property type="entry name" value="CAP-Gly_dom_sf"/>
</dbReference>
<keyword evidence="6" id="KW-0433">Leucine-rich repeat</keyword>
<dbReference type="FunFam" id="3.80.10.10:FF:000268">
    <property type="entry name" value="Tubulin-specific chaperone E"/>
    <property type="match status" value="1"/>
</dbReference>
<comment type="subcellular location">
    <subcellularLocation>
        <location evidence="1">Cytoplasm</location>
        <location evidence="1">Cytoskeleton</location>
    </subcellularLocation>
</comment>
<sequence length="464" mass="52178">MNDTSTSDVIGRRVEVNGEHATVRFSGFVPPVAGLWLGVEWDNPERGKHDGSHEGTVYFKCRHPTGGSFIRPNKVNFGVDLLTAIKNRYVLEGEPEEEEEQTVIIGNKPVETIGFDSVAKQQSENKLRFPSGSPSPTGTFSTLKILVLNRTGVTWAEVLRCASGCPVLEKLYLESNNIVISERPVDVLQTVKLLDLSSNQLIDENQLFLIAYLPRLEQLILSDIGISSLHFPDAGIGCKTAMFPSLQYLVLNDNQISQWSFINELDKLQSLHALSCARNPLTEGSKDAQTTRQFLIAKIGQLQTLNKCVIPPEERRGAELDYRKAFGNEWKKAGGHQDPDKDRPNEEFLAAHPRYQSLCLKYGAPEDGELKTQQPFLLRNQLLTLKIKYPNQLGQRVIEKQLPESMTVQKVKGFLSRLLKVSVSELLLSYESPKMPGREIELENDQQSLQFYSIENGDCLLVRW</sequence>
<comment type="function">
    <text evidence="12">Tubulin-folding protein; involved in the second step of the tubulin folding pathway and in the regulation of tubulin heterodimer dissociation. Required for correct organization of microtubule cytoskeleton and mitotic splindle, and maintenance of the neuronal microtubule network.</text>
</comment>
<dbReference type="InterPro" id="IPR000938">
    <property type="entry name" value="CAP-Gly_domain"/>
</dbReference>
<keyword evidence="16" id="KW-1185">Reference proteome</keyword>
<accession>A0A8C3X6Y8</accession>
<dbReference type="InterPro" id="IPR032675">
    <property type="entry name" value="LRR_dom_sf"/>
</dbReference>
<dbReference type="Gene3D" id="2.30.30.190">
    <property type="entry name" value="CAP Gly-rich-like domain"/>
    <property type="match status" value="1"/>
</dbReference>
<keyword evidence="5" id="KW-0597">Phosphoprotein</keyword>
<dbReference type="GO" id="GO:0007010">
    <property type="term" value="P:cytoskeleton organization"/>
    <property type="evidence" value="ECO:0007669"/>
    <property type="project" value="TreeGrafter"/>
</dbReference>
<dbReference type="SUPFAM" id="SSF52075">
    <property type="entry name" value="Outer arm dynein light chain 1"/>
    <property type="match status" value="1"/>
</dbReference>
<name>A0A8C3X6Y8_9CETA</name>
<keyword evidence="8" id="KW-0007">Acetylation</keyword>
<evidence type="ECO:0000256" key="2">
    <source>
        <dbReference type="ARBA" id="ARBA00006286"/>
    </source>
</evidence>
<keyword evidence="9" id="KW-0143">Chaperone</keyword>
<protein>
    <recommendedName>
        <fullName evidence="3">Tubulin-specific chaperone E</fullName>
    </recommendedName>
    <alternativeName>
        <fullName evidence="11">Tubulin-folding cofactor E</fullName>
    </alternativeName>
</protein>
<evidence type="ECO:0000256" key="5">
    <source>
        <dbReference type="ARBA" id="ARBA00022553"/>
    </source>
</evidence>
<keyword evidence="7" id="KW-0677">Repeat</keyword>
<evidence type="ECO:0000313" key="15">
    <source>
        <dbReference type="Ensembl" id="ENSCWAP00000024279.1"/>
    </source>
</evidence>
<dbReference type="PANTHER" id="PTHR18849">
    <property type="entry name" value="LEUCINE RICH REPEAT PROTEIN"/>
    <property type="match status" value="1"/>
</dbReference>
<evidence type="ECO:0000256" key="3">
    <source>
        <dbReference type="ARBA" id="ARBA00015004"/>
    </source>
</evidence>
<dbReference type="AlphaFoldDB" id="A0A8C3X6Y8"/>
<evidence type="ECO:0000256" key="10">
    <source>
        <dbReference type="ARBA" id="ARBA00023212"/>
    </source>
</evidence>
<dbReference type="PANTHER" id="PTHR18849:SF0">
    <property type="entry name" value="CILIA- AND FLAGELLA-ASSOCIATED PROTEIN 410-RELATED"/>
    <property type="match status" value="1"/>
</dbReference>
<organism evidence="15 16">
    <name type="scientific">Catagonus wagneri</name>
    <name type="common">Chacoan peccary</name>
    <dbReference type="NCBI Taxonomy" id="51154"/>
    <lineage>
        <taxon>Eukaryota</taxon>
        <taxon>Metazoa</taxon>
        <taxon>Chordata</taxon>
        <taxon>Craniata</taxon>
        <taxon>Vertebrata</taxon>
        <taxon>Euteleostomi</taxon>
        <taxon>Mammalia</taxon>
        <taxon>Eutheria</taxon>
        <taxon>Laurasiatheria</taxon>
        <taxon>Artiodactyla</taxon>
        <taxon>Suina</taxon>
        <taxon>Tayassuidae</taxon>
        <taxon>Catagonus</taxon>
    </lineage>
</organism>
<evidence type="ECO:0000256" key="13">
    <source>
        <dbReference type="ARBA" id="ARBA00046578"/>
    </source>
</evidence>
<comment type="similarity">
    <text evidence="2">Belongs to the TBCE family.</text>
</comment>
<dbReference type="FunFam" id="2.30.30.190:FF:000008">
    <property type="entry name" value="Tubulin-specific chaperone E"/>
    <property type="match status" value="1"/>
</dbReference>
<evidence type="ECO:0000256" key="4">
    <source>
        <dbReference type="ARBA" id="ARBA00022490"/>
    </source>
</evidence>
<evidence type="ECO:0000259" key="14">
    <source>
        <dbReference type="PROSITE" id="PS50245"/>
    </source>
</evidence>
<dbReference type="InterPro" id="IPR044079">
    <property type="entry name" value="Ubl_TBCE"/>
</dbReference>
<evidence type="ECO:0000313" key="16">
    <source>
        <dbReference type="Proteomes" id="UP000694540"/>
    </source>
</evidence>